<proteinExistence type="predicted"/>
<evidence type="ECO:0008006" key="3">
    <source>
        <dbReference type="Google" id="ProtNLM"/>
    </source>
</evidence>
<dbReference type="AlphaFoldDB" id="A0A066RVX9"/>
<dbReference type="Proteomes" id="UP000027192">
    <property type="component" value="Unassembled WGS sequence"/>
</dbReference>
<dbReference type="InterPro" id="IPR015003">
    <property type="entry name" value="DUF1853"/>
</dbReference>
<dbReference type="RefSeq" id="WP_051641866.1">
    <property type="nucleotide sequence ID" value="NZ_JAGSGC010000002.1"/>
</dbReference>
<dbReference type="STRING" id="1654360.EA58_03300"/>
<sequence length="280" mass="32869">MTNFIKTESKEHDIHFRDFQRVLTIPVLTQGLHHQIDDRWLSDFRDRAVIPAHVLYAGNQRLGFYYQWLWQQLITHHPDYELVAEELQLHENKRTLGAIDFLVFNKTLNQLEHWEVAIKFYLAYQQRWLGPNSADNLDRKINRMIDHQLAMTSHQAYRNQYAETLGQPVCQRLIVQGRLFDHFQDKESGSDLPINPHVNKGLWCFQSQASTLALRALSKREWLTPPAFVPQSLEMDASAITVPTQGVDDNNRVWFIVPDHWPLHNRDKHRNAAVSPIQKP</sequence>
<evidence type="ECO:0000313" key="1">
    <source>
        <dbReference type="EMBL" id="KDM93231.1"/>
    </source>
</evidence>
<dbReference type="OrthoDB" id="378654at2"/>
<dbReference type="Pfam" id="PF08907">
    <property type="entry name" value="DUF1853"/>
    <property type="match status" value="1"/>
</dbReference>
<accession>A0A066RVX9</accession>
<gene>
    <name evidence="1" type="ORF">EA58_03300</name>
</gene>
<name>A0A066RVX9_9GAMM</name>
<reference evidence="1 2" key="1">
    <citation type="submission" date="2014-04" db="EMBL/GenBank/DDBJ databases">
        <title>Draft genome sequence of Photobacterium halotolerans S2753: a solonamide, ngercheumicin and holomycin producer.</title>
        <authorList>
            <person name="Machado H.R."/>
            <person name="Gram L."/>
        </authorList>
    </citation>
    <scope>NUCLEOTIDE SEQUENCE [LARGE SCALE GENOMIC DNA]</scope>
    <source>
        <strain evidence="1 2">S2753</strain>
    </source>
</reference>
<organism evidence="1 2">
    <name type="scientific">Photobacterium galatheae</name>
    <dbReference type="NCBI Taxonomy" id="1654360"/>
    <lineage>
        <taxon>Bacteria</taxon>
        <taxon>Pseudomonadati</taxon>
        <taxon>Pseudomonadota</taxon>
        <taxon>Gammaproteobacteria</taxon>
        <taxon>Vibrionales</taxon>
        <taxon>Vibrionaceae</taxon>
        <taxon>Photobacterium</taxon>
    </lineage>
</organism>
<protein>
    <recommendedName>
        <fullName evidence="3">Type II citrate synthase</fullName>
    </recommendedName>
</protein>
<keyword evidence="2" id="KW-1185">Reference proteome</keyword>
<evidence type="ECO:0000313" key="2">
    <source>
        <dbReference type="Proteomes" id="UP000027192"/>
    </source>
</evidence>
<dbReference type="EMBL" id="JMIB01000004">
    <property type="protein sequence ID" value="KDM93231.1"/>
    <property type="molecule type" value="Genomic_DNA"/>
</dbReference>
<comment type="caution">
    <text evidence="1">The sequence shown here is derived from an EMBL/GenBank/DDBJ whole genome shotgun (WGS) entry which is preliminary data.</text>
</comment>